<name>A0ABP8RAA0_9ACTN</name>
<dbReference type="InterPro" id="IPR010982">
    <property type="entry name" value="Lambda_DNA-bd_dom_sf"/>
</dbReference>
<dbReference type="SUPFAM" id="SSF88946">
    <property type="entry name" value="Sigma2 domain of RNA polymerase sigma factors"/>
    <property type="match status" value="1"/>
</dbReference>
<dbReference type="Gene3D" id="1.10.10.10">
    <property type="entry name" value="Winged helix-like DNA-binding domain superfamily/Winged helix DNA-binding domain"/>
    <property type="match status" value="1"/>
</dbReference>
<dbReference type="InterPro" id="IPR013325">
    <property type="entry name" value="RNA_pol_sigma_r2"/>
</dbReference>
<evidence type="ECO:0000256" key="3">
    <source>
        <dbReference type="ARBA" id="ARBA00023082"/>
    </source>
</evidence>
<dbReference type="Gene3D" id="1.10.260.40">
    <property type="entry name" value="lambda repressor-like DNA-binding domains"/>
    <property type="match status" value="1"/>
</dbReference>
<organism evidence="8 9">
    <name type="scientific">Actinoallomurus oryzae</name>
    <dbReference type="NCBI Taxonomy" id="502180"/>
    <lineage>
        <taxon>Bacteria</taxon>
        <taxon>Bacillati</taxon>
        <taxon>Actinomycetota</taxon>
        <taxon>Actinomycetes</taxon>
        <taxon>Streptosporangiales</taxon>
        <taxon>Thermomonosporaceae</taxon>
        <taxon>Actinoallomurus</taxon>
    </lineage>
</organism>
<feature type="domain" description="HTH cro/C1-type" evidence="7">
    <location>
        <begin position="25"/>
        <end position="50"/>
    </location>
</feature>
<dbReference type="SUPFAM" id="SSF47413">
    <property type="entry name" value="lambda repressor-like DNA-binding domains"/>
    <property type="match status" value="1"/>
</dbReference>
<evidence type="ECO:0000256" key="6">
    <source>
        <dbReference type="SAM" id="MobiDB-lite"/>
    </source>
</evidence>
<evidence type="ECO:0000256" key="4">
    <source>
        <dbReference type="ARBA" id="ARBA00023125"/>
    </source>
</evidence>
<dbReference type="PROSITE" id="PS50943">
    <property type="entry name" value="HTH_CROC1"/>
    <property type="match status" value="1"/>
</dbReference>
<dbReference type="SUPFAM" id="SSF88659">
    <property type="entry name" value="Sigma3 and sigma4 domains of RNA polymerase sigma factors"/>
    <property type="match status" value="1"/>
</dbReference>
<dbReference type="Pfam" id="PF04542">
    <property type="entry name" value="Sigma70_r2"/>
    <property type="match status" value="1"/>
</dbReference>
<dbReference type="Pfam" id="PF08281">
    <property type="entry name" value="Sigma70_r4_2"/>
    <property type="match status" value="1"/>
</dbReference>
<dbReference type="InterPro" id="IPR013249">
    <property type="entry name" value="RNA_pol_sigma70_r4_t2"/>
</dbReference>
<protein>
    <recommendedName>
        <fullName evidence="7">HTH cro/C1-type domain-containing protein</fullName>
    </recommendedName>
</protein>
<dbReference type="PANTHER" id="PTHR43133:SF50">
    <property type="entry name" value="ECF RNA POLYMERASE SIGMA FACTOR SIGM"/>
    <property type="match status" value="1"/>
</dbReference>
<comment type="similarity">
    <text evidence="1">Belongs to the sigma-70 factor family. ECF subfamily.</text>
</comment>
<dbReference type="EMBL" id="BAABHF010000088">
    <property type="protein sequence ID" value="GAA4522525.1"/>
    <property type="molecule type" value="Genomic_DNA"/>
</dbReference>
<dbReference type="PANTHER" id="PTHR43133">
    <property type="entry name" value="RNA POLYMERASE ECF-TYPE SIGMA FACTO"/>
    <property type="match status" value="1"/>
</dbReference>
<proteinExistence type="inferred from homology"/>
<dbReference type="Gene3D" id="1.10.1740.10">
    <property type="match status" value="1"/>
</dbReference>
<dbReference type="InterPro" id="IPR014284">
    <property type="entry name" value="RNA_pol_sigma-70_dom"/>
</dbReference>
<sequence length="399" mass="43334">MPGAGRPEQPLVPSAGPLYRLASELRELRRRKGLTYRELAAETGLAISTLRGAASGETVPTWRVAQAFVTTCGGDSQQVRNLWEDACAAAGKPPEEEAGPAGPPDPATASTPEEFTMLMRRLRAWAGNPSLKTLNERSGGYLLPPATVSEALRRQTLPRRRELLSAYVRACGLTDEEAQAWEQAWTSLKAHEAPELTGTVVSAMLEGPAELATAPDKKLLSLHAEGNPDAFPILVRRHYDRMMAVAMRTLGDADEAADALQEALLAAYRAADRFRGDASVVTWLHRIVVNACLDRLRRRSIRPVVPMGDDATLESIAPNNIDSTLAHEVSVEVSDALRLIPFEQRAALVLVDMMGYTTDDAARVLDVPPGTVKSRCARGRARLAPLLKHLKTTEISDNT</sequence>
<evidence type="ECO:0000313" key="9">
    <source>
        <dbReference type="Proteomes" id="UP001500503"/>
    </source>
</evidence>
<evidence type="ECO:0000256" key="2">
    <source>
        <dbReference type="ARBA" id="ARBA00023015"/>
    </source>
</evidence>
<keyword evidence="2" id="KW-0805">Transcription regulation</keyword>
<dbReference type="NCBIfam" id="TIGR02937">
    <property type="entry name" value="sigma70-ECF"/>
    <property type="match status" value="1"/>
</dbReference>
<keyword evidence="4" id="KW-0238">DNA-binding</keyword>
<keyword evidence="3" id="KW-0731">Sigma factor</keyword>
<dbReference type="InterPro" id="IPR007627">
    <property type="entry name" value="RNA_pol_sigma70_r2"/>
</dbReference>
<dbReference type="SMART" id="SM00530">
    <property type="entry name" value="HTH_XRE"/>
    <property type="match status" value="1"/>
</dbReference>
<feature type="region of interest" description="Disordered" evidence="6">
    <location>
        <begin position="90"/>
        <end position="111"/>
    </location>
</feature>
<dbReference type="Pfam" id="PF13560">
    <property type="entry name" value="HTH_31"/>
    <property type="match status" value="1"/>
</dbReference>
<keyword evidence="5" id="KW-0804">Transcription</keyword>
<evidence type="ECO:0000259" key="7">
    <source>
        <dbReference type="PROSITE" id="PS50943"/>
    </source>
</evidence>
<comment type="caution">
    <text evidence="8">The sequence shown here is derived from an EMBL/GenBank/DDBJ whole genome shotgun (WGS) entry which is preliminary data.</text>
</comment>
<evidence type="ECO:0000313" key="8">
    <source>
        <dbReference type="EMBL" id="GAA4522525.1"/>
    </source>
</evidence>
<dbReference type="CDD" id="cd00093">
    <property type="entry name" value="HTH_XRE"/>
    <property type="match status" value="1"/>
</dbReference>
<reference evidence="9" key="1">
    <citation type="journal article" date="2019" name="Int. J. Syst. Evol. Microbiol.">
        <title>The Global Catalogue of Microorganisms (GCM) 10K type strain sequencing project: providing services to taxonomists for standard genome sequencing and annotation.</title>
        <authorList>
            <consortium name="The Broad Institute Genomics Platform"/>
            <consortium name="The Broad Institute Genome Sequencing Center for Infectious Disease"/>
            <person name="Wu L."/>
            <person name="Ma J."/>
        </authorList>
    </citation>
    <scope>NUCLEOTIDE SEQUENCE [LARGE SCALE GENOMIC DNA]</scope>
    <source>
        <strain evidence="9">JCM 17933</strain>
    </source>
</reference>
<keyword evidence="9" id="KW-1185">Reference proteome</keyword>
<dbReference type="InterPro" id="IPR013324">
    <property type="entry name" value="RNA_pol_sigma_r3/r4-like"/>
</dbReference>
<dbReference type="InterPro" id="IPR036388">
    <property type="entry name" value="WH-like_DNA-bd_sf"/>
</dbReference>
<dbReference type="InterPro" id="IPR039425">
    <property type="entry name" value="RNA_pol_sigma-70-like"/>
</dbReference>
<evidence type="ECO:0000256" key="1">
    <source>
        <dbReference type="ARBA" id="ARBA00010641"/>
    </source>
</evidence>
<dbReference type="NCBIfam" id="NF007225">
    <property type="entry name" value="PRK09643.1"/>
    <property type="match status" value="1"/>
</dbReference>
<gene>
    <name evidence="8" type="ORF">GCM10023191_101890</name>
</gene>
<evidence type="ECO:0000256" key="5">
    <source>
        <dbReference type="ARBA" id="ARBA00023163"/>
    </source>
</evidence>
<dbReference type="Proteomes" id="UP001500503">
    <property type="component" value="Unassembled WGS sequence"/>
</dbReference>
<accession>A0ABP8RAA0</accession>
<dbReference type="InterPro" id="IPR001387">
    <property type="entry name" value="Cro/C1-type_HTH"/>
</dbReference>